<name>A0A497F1C3_9CREN</name>
<evidence type="ECO:0000256" key="1">
    <source>
        <dbReference type="ARBA" id="ARBA00005534"/>
    </source>
</evidence>
<evidence type="ECO:0000313" key="2">
    <source>
        <dbReference type="EMBL" id="RLE53275.1"/>
    </source>
</evidence>
<dbReference type="PIRSF" id="PIRSF004681">
    <property type="entry name" value="UCP004681"/>
    <property type="match status" value="1"/>
</dbReference>
<dbReference type="PANTHER" id="PTHR30615:SF8">
    <property type="entry name" value="UPF0047 PROTEIN C4A8.02C"/>
    <property type="match status" value="1"/>
</dbReference>
<dbReference type="InterPro" id="IPR035917">
    <property type="entry name" value="YjbQ-like_sf"/>
</dbReference>
<proteinExistence type="inferred from homology"/>
<dbReference type="PANTHER" id="PTHR30615">
    <property type="entry name" value="UNCHARACTERIZED PROTEIN YJBQ-RELATED"/>
    <property type="match status" value="1"/>
</dbReference>
<dbReference type="PROSITE" id="PS01314">
    <property type="entry name" value="UPF0047"/>
    <property type="match status" value="1"/>
</dbReference>
<dbReference type="AlphaFoldDB" id="A0A497F1C3"/>
<reference evidence="2 3" key="1">
    <citation type="submission" date="2018-06" db="EMBL/GenBank/DDBJ databases">
        <title>Extensive metabolic versatility and redundancy in microbially diverse, dynamic hydrothermal sediments.</title>
        <authorList>
            <person name="Dombrowski N."/>
            <person name="Teske A."/>
            <person name="Baker B.J."/>
        </authorList>
    </citation>
    <scope>NUCLEOTIDE SEQUENCE [LARGE SCALE GENOMIC DNA]</scope>
    <source>
        <strain evidence="2">B20_G2</strain>
    </source>
</reference>
<organism evidence="2 3">
    <name type="scientific">Thermoproteota archaeon</name>
    <dbReference type="NCBI Taxonomy" id="2056631"/>
    <lineage>
        <taxon>Archaea</taxon>
        <taxon>Thermoproteota</taxon>
    </lineage>
</organism>
<dbReference type="Pfam" id="PF01894">
    <property type="entry name" value="YjbQ"/>
    <property type="match status" value="1"/>
</dbReference>
<dbReference type="Gene3D" id="2.60.120.460">
    <property type="entry name" value="YjbQ-like"/>
    <property type="match status" value="1"/>
</dbReference>
<dbReference type="SUPFAM" id="SSF111038">
    <property type="entry name" value="YjbQ-like"/>
    <property type="match status" value="1"/>
</dbReference>
<gene>
    <name evidence="2" type="ORF">DRJ26_03560</name>
</gene>
<comment type="similarity">
    <text evidence="1">Belongs to the UPF0047 family.</text>
</comment>
<dbReference type="InterPro" id="IPR001602">
    <property type="entry name" value="UPF0047_YjbQ-like"/>
</dbReference>
<protein>
    <submittedName>
        <fullName evidence="2">YjbQ family protein</fullName>
    </submittedName>
</protein>
<dbReference type="EMBL" id="QMRA01000074">
    <property type="protein sequence ID" value="RLE53275.1"/>
    <property type="molecule type" value="Genomic_DNA"/>
</dbReference>
<accession>A0A497F1C3</accession>
<evidence type="ECO:0000313" key="3">
    <source>
        <dbReference type="Proteomes" id="UP000269499"/>
    </source>
</evidence>
<sequence length="135" mass="15055">MKVKTVELKLKTKGEIEIIDLTPKIAEIVEKTKIKNGLAVVFVPGSTAAIATIEYEPNLEADLKDLMRKIAPKGVWRHPINGHSHLRATLLSPSVTIPIINGKLALGTWQRVVFVEFDTRPRERKVIVQLIGSEK</sequence>
<comment type="caution">
    <text evidence="2">The sequence shown here is derived from an EMBL/GenBank/DDBJ whole genome shotgun (WGS) entry which is preliminary data.</text>
</comment>
<dbReference type="NCBIfam" id="TIGR00149">
    <property type="entry name" value="TIGR00149_YjbQ"/>
    <property type="match status" value="1"/>
</dbReference>
<dbReference type="Proteomes" id="UP000269499">
    <property type="component" value="Unassembled WGS sequence"/>
</dbReference>